<comment type="caution">
    <text evidence="5">The sequence shown here is derived from an EMBL/GenBank/DDBJ whole genome shotgun (WGS) entry which is preliminary data.</text>
</comment>
<comment type="pathway">
    <text evidence="3">Quinol/quinone metabolism; menaquinone biosynthesis.</text>
</comment>
<name>A0ABW2ER79_9BACI</name>
<keyword evidence="2 3" id="KW-0456">Lyase</keyword>
<accession>A0ABW2ER79</accession>
<evidence type="ECO:0000313" key="6">
    <source>
        <dbReference type="Proteomes" id="UP001596410"/>
    </source>
</evidence>
<sequence length="265" mass="29620">MRVAAGPRKYWIEDNGESNIPLVFLHGFTGSSHTFDEVISSLPPSVRTITIDMPGHGETGELGITTMEQFSRDLSVLLNKLGLSKIDLVGYSMGGRAALSFAMLYPGYIDKLILESASPGLVSSEQQLARQAKDQAFINKLQSQGVEAFINDWEQVPLFHTQRKLSEEVQQRIRRERLSHTAVGLSQSLEGMGTGKQPSWWNQLPDLNKEVLLIVGQQDEKFVQLNQEMDKQLPQSTYSEVKGVGHAIHVEEPRIFAKIVEEFVV</sequence>
<protein>
    <recommendedName>
        <fullName evidence="3">Putative 2-succinyl-6-hydroxy-2,4-cyclohexadiene-1-carboxylate synthase</fullName>
        <shortName evidence="3">SHCHC synthase</shortName>
        <ecNumber evidence="3">4.2.99.20</ecNumber>
    </recommendedName>
</protein>
<organism evidence="5 6">
    <name type="scientific">Halobacillus seohaensis</name>
    <dbReference type="NCBI Taxonomy" id="447421"/>
    <lineage>
        <taxon>Bacteria</taxon>
        <taxon>Bacillati</taxon>
        <taxon>Bacillota</taxon>
        <taxon>Bacilli</taxon>
        <taxon>Bacillales</taxon>
        <taxon>Bacillaceae</taxon>
        <taxon>Halobacillus</taxon>
    </lineage>
</organism>
<dbReference type="InterPro" id="IPR000073">
    <property type="entry name" value="AB_hydrolase_1"/>
</dbReference>
<dbReference type="Gene3D" id="3.40.50.1820">
    <property type="entry name" value="alpha/beta hydrolase"/>
    <property type="match status" value="1"/>
</dbReference>
<comment type="catalytic activity">
    <reaction evidence="3">
        <text>5-enolpyruvoyl-6-hydroxy-2-succinyl-cyclohex-3-ene-1-carboxylate = (1R,6R)-6-hydroxy-2-succinyl-cyclohexa-2,4-diene-1-carboxylate + pyruvate</text>
        <dbReference type="Rhea" id="RHEA:25597"/>
        <dbReference type="ChEBI" id="CHEBI:15361"/>
        <dbReference type="ChEBI" id="CHEBI:58689"/>
        <dbReference type="ChEBI" id="CHEBI:58818"/>
        <dbReference type="EC" id="4.2.99.20"/>
    </reaction>
</comment>
<reference evidence="6" key="1">
    <citation type="journal article" date="2019" name="Int. J. Syst. Evol. Microbiol.">
        <title>The Global Catalogue of Microorganisms (GCM) 10K type strain sequencing project: providing services to taxonomists for standard genome sequencing and annotation.</title>
        <authorList>
            <consortium name="The Broad Institute Genomics Platform"/>
            <consortium name="The Broad Institute Genome Sequencing Center for Infectious Disease"/>
            <person name="Wu L."/>
            <person name="Ma J."/>
        </authorList>
    </citation>
    <scope>NUCLEOTIDE SEQUENCE [LARGE SCALE GENOMIC DNA]</scope>
    <source>
        <strain evidence="6">CGMCC 4.1621</strain>
    </source>
</reference>
<evidence type="ECO:0000256" key="2">
    <source>
        <dbReference type="ARBA" id="ARBA00023239"/>
    </source>
</evidence>
<evidence type="ECO:0000256" key="1">
    <source>
        <dbReference type="ARBA" id="ARBA00022428"/>
    </source>
</evidence>
<dbReference type="HAMAP" id="MF_01660">
    <property type="entry name" value="MenH"/>
    <property type="match status" value="1"/>
</dbReference>
<dbReference type="GO" id="GO:0070205">
    <property type="term" value="F:2-succinyl-6-hydroxy-2,4-cyclohexadiene-1-carboxylate synthase activity"/>
    <property type="evidence" value="ECO:0007669"/>
    <property type="project" value="UniProtKB-EC"/>
</dbReference>
<dbReference type="EMBL" id="JBHSZV010000062">
    <property type="protein sequence ID" value="MFC7063921.1"/>
    <property type="molecule type" value="Genomic_DNA"/>
</dbReference>
<dbReference type="InterPro" id="IPR029058">
    <property type="entry name" value="AB_hydrolase_fold"/>
</dbReference>
<comment type="pathway">
    <text evidence="3">Quinol/quinone metabolism; 1,4-dihydroxy-2-naphthoate biosynthesis; 1,4-dihydroxy-2-naphthoate from chorismate: step 3/7.</text>
</comment>
<comment type="similarity">
    <text evidence="3">Belongs to the AB hydrolase superfamily. MenH family.</text>
</comment>
<evidence type="ECO:0000259" key="4">
    <source>
        <dbReference type="Pfam" id="PF00561"/>
    </source>
</evidence>
<dbReference type="NCBIfam" id="TIGR03695">
    <property type="entry name" value="menH_SHCHC"/>
    <property type="match status" value="1"/>
</dbReference>
<dbReference type="Pfam" id="PF00561">
    <property type="entry name" value="Abhydrolase_1"/>
    <property type="match status" value="1"/>
</dbReference>
<evidence type="ECO:0000313" key="5">
    <source>
        <dbReference type="EMBL" id="MFC7063921.1"/>
    </source>
</evidence>
<feature type="domain" description="AB hydrolase-1" evidence="4">
    <location>
        <begin position="21"/>
        <end position="253"/>
    </location>
</feature>
<dbReference type="SUPFAM" id="SSF53474">
    <property type="entry name" value="alpha/beta-Hydrolases"/>
    <property type="match status" value="1"/>
</dbReference>
<gene>
    <name evidence="3 5" type="primary">menH</name>
    <name evidence="5" type="ORF">ACFQIC_19160</name>
</gene>
<keyword evidence="6" id="KW-1185">Reference proteome</keyword>
<keyword evidence="1 3" id="KW-0474">Menaquinone biosynthesis</keyword>
<dbReference type="Proteomes" id="UP001596410">
    <property type="component" value="Unassembled WGS sequence"/>
</dbReference>
<dbReference type="EC" id="4.2.99.20" evidence="3"/>
<dbReference type="PANTHER" id="PTHR42916">
    <property type="entry name" value="2-SUCCINYL-5-ENOLPYRUVYL-6-HYDROXY-3-CYCLOHEXENE-1-CARBOXYLATE SYNTHASE"/>
    <property type="match status" value="1"/>
</dbReference>
<comment type="function">
    <text evidence="3">Catalyzes a proton abstraction reaction that results in 2,5-elimination of pyruvate from 2-succinyl-5-enolpyruvyl-6-hydroxy-3-cyclohexene-1-carboxylate (SEPHCHC) and the formation of 2-succinyl-6-hydroxy-2,4-cyclohexadiene-1-carboxylate (SHCHC).</text>
</comment>
<proteinExistence type="inferred from homology"/>
<dbReference type="InterPro" id="IPR022485">
    <property type="entry name" value="SHCHC_synthase_MenH"/>
</dbReference>
<dbReference type="PANTHER" id="PTHR42916:SF1">
    <property type="entry name" value="PROTEIN PHYLLO, CHLOROPLASTIC"/>
    <property type="match status" value="1"/>
</dbReference>
<comment type="subunit">
    <text evidence="3">Monomer.</text>
</comment>
<evidence type="ECO:0000256" key="3">
    <source>
        <dbReference type="HAMAP-Rule" id="MF_01660"/>
    </source>
</evidence>
<dbReference type="RefSeq" id="WP_204708454.1">
    <property type="nucleotide sequence ID" value="NZ_JBHSZV010000062.1"/>
</dbReference>
<dbReference type="PRINTS" id="PR00111">
    <property type="entry name" value="ABHYDROLASE"/>
</dbReference>